<reference evidence="8 9" key="1">
    <citation type="journal article" date="2011" name="J. Bacteriol.">
        <title>Genome sequence of Chthoniobacter flavus Ellin428, an aerobic heterotrophic soil bacterium.</title>
        <authorList>
            <person name="Kant R."/>
            <person name="van Passel M.W."/>
            <person name="Palva A."/>
            <person name="Lucas S."/>
            <person name="Lapidus A."/>
            <person name="Glavina Del Rio T."/>
            <person name="Dalin E."/>
            <person name="Tice H."/>
            <person name="Bruce D."/>
            <person name="Goodwin L."/>
            <person name="Pitluck S."/>
            <person name="Larimer F.W."/>
            <person name="Land M.L."/>
            <person name="Hauser L."/>
            <person name="Sangwan P."/>
            <person name="de Vos W.M."/>
            <person name="Janssen P.H."/>
            <person name="Smidt H."/>
        </authorList>
    </citation>
    <scope>NUCLEOTIDE SEQUENCE [LARGE SCALE GENOMIC DNA]</scope>
    <source>
        <strain evidence="8 9">Ellin428</strain>
    </source>
</reference>
<dbReference type="Pfam" id="PF07627">
    <property type="entry name" value="PSCyt3"/>
    <property type="match status" value="1"/>
</dbReference>
<dbReference type="AlphaFoldDB" id="B4D8K4"/>
<dbReference type="InterPro" id="IPR013039">
    <property type="entry name" value="DUF1588"/>
</dbReference>
<dbReference type="EMBL" id="ABVL01000022">
    <property type="protein sequence ID" value="EDY17226.1"/>
    <property type="molecule type" value="Genomic_DNA"/>
</dbReference>
<feature type="domain" description="DUF1595" evidence="7">
    <location>
        <begin position="621"/>
        <end position="678"/>
    </location>
</feature>
<dbReference type="eggNOG" id="COG2010">
    <property type="taxonomic scope" value="Bacteria"/>
</dbReference>
<evidence type="ECO:0000259" key="6">
    <source>
        <dbReference type="Pfam" id="PF07635"/>
    </source>
</evidence>
<dbReference type="Pfam" id="PF07631">
    <property type="entry name" value="PSD4"/>
    <property type="match status" value="1"/>
</dbReference>
<dbReference type="InterPro" id="IPR013036">
    <property type="entry name" value="DUF1587"/>
</dbReference>
<organism evidence="8 9">
    <name type="scientific">Chthoniobacter flavus Ellin428</name>
    <dbReference type="NCBI Taxonomy" id="497964"/>
    <lineage>
        <taxon>Bacteria</taxon>
        <taxon>Pseudomonadati</taxon>
        <taxon>Verrucomicrobiota</taxon>
        <taxon>Spartobacteria</taxon>
        <taxon>Chthoniobacterales</taxon>
        <taxon>Chthoniobacteraceae</taxon>
        <taxon>Chthoniobacter</taxon>
    </lineage>
</organism>
<dbReference type="Pfam" id="PF07624">
    <property type="entry name" value="PSD2"/>
    <property type="match status" value="1"/>
</dbReference>
<gene>
    <name evidence="8" type="ORF">CfE428DRAFT_5244</name>
</gene>
<evidence type="ECO:0000259" key="5">
    <source>
        <dbReference type="Pfam" id="PF07631"/>
    </source>
</evidence>
<evidence type="ECO:0000256" key="1">
    <source>
        <dbReference type="SAM" id="SignalP"/>
    </source>
</evidence>
<dbReference type="STRING" id="497964.CfE428DRAFT_5244"/>
<dbReference type="Pfam" id="PF07637">
    <property type="entry name" value="PSD5"/>
    <property type="match status" value="1"/>
</dbReference>
<evidence type="ECO:0000259" key="4">
    <source>
        <dbReference type="Pfam" id="PF07627"/>
    </source>
</evidence>
<evidence type="ECO:0000259" key="2">
    <source>
        <dbReference type="Pfam" id="PF07624"/>
    </source>
</evidence>
<feature type="domain" description="DUF1592" evidence="5">
    <location>
        <begin position="690"/>
        <end position="816"/>
    </location>
</feature>
<sequence>MKTRTFIVSASIALLVRSTNAAPPDFQKDIRPLLADYCLKCHSTEKQKGDLDLERFASYDEAKKHPEVWVDVLDELGNKEMPPKDKPQLSAEQAARLTAWAQGTLDEIALASAGDPGPVVLRRLSNSEYLYTVRDLTGVPTLNPTKEFPVDGAAGEGFDNVGAALVMSPSLLGKYFEAARQIAGHAVFLPDGMRFSEGTSSRDWTDEILGRIRAFYGPFGEAGGATAINLQGVKFETNGGGRLPVEKYVDVVLQNRDALRAGEVDDVAHATGVNAKYLALLWHTLNDRSPSLLLDGIREKYRHASAKDAAAISQDIRAWQQYLWRFFSVGQIGKKDHAAGWQEPWAPLATQQELRLKPALPTDGSEVKLYLIASTIAGSGGAVRWENARLVAKNHEDVNLRDVPGVLPANLEAQAPSILEVRIPSVLMFKDAEFVVTAKLPEGSAPDASVQVRLLAAMPAKIPSFGPGETTATTIKGLWSDNNARISSAAPILVEDRGAARQRLEKAFADFRALFPIALSYNKIVPTDEVITLTLFYREDEQLRRLMLDDAQSAELDRLWEDLRFVSESPLKKVDAYEQLYQFATQDADPKAFEALREPILQAAAAFKEEVEKAEPKQLQAVLDFAPRAWRRPLTAAEESHLRGLYQKLRAQKLSHDAALRMTLARVLVSSAFLYRGELAAPGPEAAPVNDWELATRLSYFLWSSAPDDELRTAAATGRLHEPEVLAAQTRRMLKDARVRRLATEFGCQWLHVRDLETLDEKSERHFPTFAALRGDMQEEVVRFFTDLFQEDRSVISLLDADYSFVDGALARHYGIPVHGDEWQRVDGLRAHGRGGILGFAATLAKESGASRTSPILRGNWLTEVVLGDRLPRPPKGVPLLPEEAPAGLTERQMIEQHSTDAKCAKCHQRMDPFGFALEGFDAIGRARTKDSAGLEIDTQAKLPDGTTFTGLDGLRDYLLSRRREAFLRQFCRKLVGYALGRAMQLSDKPLVDSMIARLQSGDDHVGDVVELIVRSPQFRNVRGRDFLTATNSPKP</sequence>
<dbReference type="Pfam" id="PF07635">
    <property type="entry name" value="PSCyt1"/>
    <property type="match status" value="1"/>
</dbReference>
<keyword evidence="9" id="KW-1185">Reference proteome</keyword>
<dbReference type="InterPro" id="IPR013042">
    <property type="entry name" value="DUF1592"/>
</dbReference>
<dbReference type="GO" id="GO:0009055">
    <property type="term" value="F:electron transfer activity"/>
    <property type="evidence" value="ECO:0007669"/>
    <property type="project" value="InterPro"/>
</dbReference>
<proteinExistence type="predicted"/>
<evidence type="ECO:0000313" key="9">
    <source>
        <dbReference type="Proteomes" id="UP000005824"/>
    </source>
</evidence>
<dbReference type="SUPFAM" id="SSF46626">
    <property type="entry name" value="Cytochrome c"/>
    <property type="match status" value="1"/>
</dbReference>
<accession>B4D8K4</accession>
<evidence type="ECO:0000313" key="8">
    <source>
        <dbReference type="EMBL" id="EDY17226.1"/>
    </source>
</evidence>
<dbReference type="GO" id="GO:0020037">
    <property type="term" value="F:heme binding"/>
    <property type="evidence" value="ECO:0007669"/>
    <property type="project" value="InterPro"/>
</dbReference>
<feature type="chain" id="PRO_5002803288" description="Haem-binding domain-containing protein" evidence="1">
    <location>
        <begin position="22"/>
        <end position="1036"/>
    </location>
</feature>
<feature type="domain" description="Cytochrome C Planctomycete-type" evidence="6">
    <location>
        <begin position="38"/>
        <end position="85"/>
    </location>
</feature>
<name>B4D8K4_9BACT</name>
<dbReference type="InterPro" id="IPR011429">
    <property type="entry name" value="Cyt_c_Planctomycete-type"/>
</dbReference>
<feature type="domain" description="DUF1585" evidence="2">
    <location>
        <begin position="945"/>
        <end position="1019"/>
    </location>
</feature>
<dbReference type="InterPro" id="IPR013043">
    <property type="entry name" value="DUF1595"/>
</dbReference>
<dbReference type="InterPro" id="IPR036909">
    <property type="entry name" value="Cyt_c-like_dom_sf"/>
</dbReference>
<dbReference type="Proteomes" id="UP000005824">
    <property type="component" value="Unassembled WGS sequence"/>
</dbReference>
<feature type="domain" description="DUF1587" evidence="3">
    <location>
        <begin position="122"/>
        <end position="187"/>
    </location>
</feature>
<feature type="domain" description="DUF1588" evidence="4">
    <location>
        <begin position="834"/>
        <end position="931"/>
    </location>
</feature>
<dbReference type="RefSeq" id="WP_006982565.1">
    <property type="nucleotide sequence ID" value="NZ_ABVL01000022.1"/>
</dbReference>
<keyword evidence="1" id="KW-0732">Signal</keyword>
<dbReference type="Pfam" id="PF07626">
    <property type="entry name" value="PSD3"/>
    <property type="match status" value="1"/>
</dbReference>
<protein>
    <recommendedName>
        <fullName evidence="10">Haem-binding domain-containing protein</fullName>
    </recommendedName>
</protein>
<feature type="signal peptide" evidence="1">
    <location>
        <begin position="1"/>
        <end position="21"/>
    </location>
</feature>
<comment type="caution">
    <text evidence="8">The sequence shown here is derived from an EMBL/GenBank/DDBJ whole genome shotgun (WGS) entry which is preliminary data.</text>
</comment>
<dbReference type="InParanoid" id="B4D8K4"/>
<evidence type="ECO:0000259" key="7">
    <source>
        <dbReference type="Pfam" id="PF07637"/>
    </source>
</evidence>
<evidence type="ECO:0000259" key="3">
    <source>
        <dbReference type="Pfam" id="PF07626"/>
    </source>
</evidence>
<dbReference type="InterPro" id="IPR011478">
    <property type="entry name" value="DUF1585"/>
</dbReference>
<evidence type="ECO:0008006" key="10">
    <source>
        <dbReference type="Google" id="ProtNLM"/>
    </source>
</evidence>